<protein>
    <submittedName>
        <fullName evidence="1">Uncharacterized protein</fullName>
    </submittedName>
</protein>
<reference evidence="2" key="1">
    <citation type="journal article" date="2012" name="Science">
        <title>The Paleozoic origin of enzymatic lignin decomposition reconstructed from 31 fungal genomes.</title>
        <authorList>
            <person name="Floudas D."/>
            <person name="Binder M."/>
            <person name="Riley R."/>
            <person name="Barry K."/>
            <person name="Blanchette R.A."/>
            <person name="Henrissat B."/>
            <person name="Martinez A.T."/>
            <person name="Otillar R."/>
            <person name="Spatafora J.W."/>
            <person name="Yadav J.S."/>
            <person name="Aerts A."/>
            <person name="Benoit I."/>
            <person name="Boyd A."/>
            <person name="Carlson A."/>
            <person name="Copeland A."/>
            <person name="Coutinho P.M."/>
            <person name="de Vries R.P."/>
            <person name="Ferreira P."/>
            <person name="Findley K."/>
            <person name="Foster B."/>
            <person name="Gaskell J."/>
            <person name="Glotzer D."/>
            <person name="Gorecki P."/>
            <person name="Heitman J."/>
            <person name="Hesse C."/>
            <person name="Hori C."/>
            <person name="Igarashi K."/>
            <person name="Jurgens J.A."/>
            <person name="Kallen N."/>
            <person name="Kersten P."/>
            <person name="Kohler A."/>
            <person name="Kuees U."/>
            <person name="Kumar T.K.A."/>
            <person name="Kuo A."/>
            <person name="LaButti K."/>
            <person name="Larrondo L.F."/>
            <person name="Lindquist E."/>
            <person name="Ling A."/>
            <person name="Lombard V."/>
            <person name="Lucas S."/>
            <person name="Lundell T."/>
            <person name="Martin R."/>
            <person name="McLaughlin D.J."/>
            <person name="Morgenstern I."/>
            <person name="Morin E."/>
            <person name="Murat C."/>
            <person name="Nagy L.G."/>
            <person name="Nolan M."/>
            <person name="Ohm R.A."/>
            <person name="Patyshakuliyeva A."/>
            <person name="Rokas A."/>
            <person name="Ruiz-Duenas F.J."/>
            <person name="Sabat G."/>
            <person name="Salamov A."/>
            <person name="Samejima M."/>
            <person name="Schmutz J."/>
            <person name="Slot J.C."/>
            <person name="St John F."/>
            <person name="Stenlid J."/>
            <person name="Sun H."/>
            <person name="Sun S."/>
            <person name="Syed K."/>
            <person name="Tsang A."/>
            <person name="Wiebenga A."/>
            <person name="Young D."/>
            <person name="Pisabarro A."/>
            <person name="Eastwood D.C."/>
            <person name="Martin F."/>
            <person name="Cullen D."/>
            <person name="Grigoriev I.V."/>
            <person name="Hibbett D.S."/>
        </authorList>
    </citation>
    <scope>NUCLEOTIDE SEQUENCE [LARGE SCALE GENOMIC DNA]</scope>
    <source>
        <strain evidence="2">TFB10046</strain>
    </source>
</reference>
<evidence type="ECO:0000313" key="2">
    <source>
        <dbReference type="Proteomes" id="UP000006514"/>
    </source>
</evidence>
<evidence type="ECO:0000313" key="1">
    <source>
        <dbReference type="EMBL" id="EJD44593.1"/>
    </source>
</evidence>
<dbReference type="EMBL" id="JH687770">
    <property type="protein sequence ID" value="EJD44593.1"/>
    <property type="molecule type" value="Genomic_DNA"/>
</dbReference>
<dbReference type="AlphaFoldDB" id="J0LKQ0"/>
<dbReference type="InParanoid" id="J0LKQ0"/>
<dbReference type="Proteomes" id="UP000006514">
    <property type="component" value="Unassembled WGS sequence"/>
</dbReference>
<name>J0LKQ0_AURST</name>
<dbReference type="KEGG" id="adl:AURDEDRAFT_166378"/>
<gene>
    <name evidence="1" type="ORF">AURDEDRAFT_166378</name>
</gene>
<organism evidence="1 2">
    <name type="scientific">Auricularia subglabra (strain TFB-10046 / SS5)</name>
    <name type="common">White-rot fungus</name>
    <name type="synonym">Auricularia delicata (strain TFB10046)</name>
    <dbReference type="NCBI Taxonomy" id="717982"/>
    <lineage>
        <taxon>Eukaryota</taxon>
        <taxon>Fungi</taxon>
        <taxon>Dikarya</taxon>
        <taxon>Basidiomycota</taxon>
        <taxon>Agaricomycotina</taxon>
        <taxon>Agaricomycetes</taxon>
        <taxon>Auriculariales</taxon>
        <taxon>Auriculariaceae</taxon>
        <taxon>Auricularia</taxon>
    </lineage>
</organism>
<proteinExistence type="predicted"/>
<accession>J0LKQ0</accession>
<keyword evidence="2" id="KW-1185">Reference proteome</keyword>
<sequence>MDSDALGPQSPLFSAFVEQHDSLVSSVLRLAAVANDGHSGRDSRLAIALLLNSVDDLFVRANQAAVVFPPSELQNLRLSCVEMTDFLTQLSYSLQPETSVSISATHA</sequence>